<dbReference type="SMART" id="SM01391">
    <property type="entry name" value="Filament"/>
    <property type="match status" value="1"/>
</dbReference>
<evidence type="ECO:0000259" key="9">
    <source>
        <dbReference type="PROSITE" id="PS51842"/>
    </source>
</evidence>
<name>A0A672FKI4_SALFA</name>
<dbReference type="Gene3D" id="1.20.5.1160">
    <property type="entry name" value="Vasodilator-stimulated phosphoprotein"/>
    <property type="match status" value="1"/>
</dbReference>
<evidence type="ECO:0000256" key="6">
    <source>
        <dbReference type="SAM" id="Coils"/>
    </source>
</evidence>
<dbReference type="Proteomes" id="UP000472267">
    <property type="component" value="Unassembled WGS sequence"/>
</dbReference>
<evidence type="ECO:0000256" key="3">
    <source>
        <dbReference type="ARBA" id="ARBA00023289"/>
    </source>
</evidence>
<protein>
    <submittedName>
        <fullName evidence="10">Lamin-B2-like</fullName>
    </submittedName>
</protein>
<feature type="compositionally biased region" description="Acidic residues" evidence="7">
    <location>
        <begin position="422"/>
        <end position="436"/>
    </location>
</feature>
<dbReference type="InterPro" id="IPR036415">
    <property type="entry name" value="Lamin_tail_dom_sf"/>
</dbReference>
<evidence type="ECO:0000259" key="8">
    <source>
        <dbReference type="PROSITE" id="PS51841"/>
    </source>
</evidence>
<dbReference type="GO" id="GO:0005882">
    <property type="term" value="C:intermediate filament"/>
    <property type="evidence" value="ECO:0007669"/>
    <property type="project" value="UniProtKB-KW"/>
</dbReference>
<evidence type="ECO:0000256" key="7">
    <source>
        <dbReference type="SAM" id="MobiDB-lite"/>
    </source>
</evidence>
<feature type="coiled-coil region" evidence="6">
    <location>
        <begin position="312"/>
        <end position="346"/>
    </location>
</feature>
<feature type="region of interest" description="Disordered" evidence="7">
    <location>
        <begin position="398"/>
        <end position="461"/>
    </location>
</feature>
<dbReference type="GO" id="GO:0031507">
    <property type="term" value="P:heterochromatin formation"/>
    <property type="evidence" value="ECO:0007669"/>
    <property type="project" value="TreeGrafter"/>
</dbReference>
<dbReference type="InterPro" id="IPR001322">
    <property type="entry name" value="Lamin_tail_dom"/>
</dbReference>
<dbReference type="InterPro" id="IPR018039">
    <property type="entry name" value="IF_conserved"/>
</dbReference>
<feature type="coiled-coil region" evidence="6">
    <location>
        <begin position="38"/>
        <end position="136"/>
    </location>
</feature>
<evidence type="ECO:0000256" key="5">
    <source>
        <dbReference type="RuleBase" id="RU000685"/>
    </source>
</evidence>
<dbReference type="SUPFAM" id="SSF64593">
    <property type="entry name" value="Intermediate filament protein, coiled coil region"/>
    <property type="match status" value="2"/>
</dbReference>
<dbReference type="PROSITE" id="PS51842">
    <property type="entry name" value="IF_ROD_2"/>
    <property type="match status" value="1"/>
</dbReference>
<reference evidence="10" key="2">
    <citation type="submission" date="2025-09" db="UniProtKB">
        <authorList>
            <consortium name="Ensembl"/>
        </authorList>
    </citation>
    <scope>IDENTIFICATION</scope>
</reference>
<feature type="compositionally biased region" description="Low complexity" evidence="7">
    <location>
        <begin position="403"/>
        <end position="412"/>
    </location>
</feature>
<dbReference type="GO" id="GO:0005200">
    <property type="term" value="F:structural constituent of cytoskeleton"/>
    <property type="evidence" value="ECO:0007669"/>
    <property type="project" value="TreeGrafter"/>
</dbReference>
<dbReference type="Pfam" id="PF00038">
    <property type="entry name" value="Filament"/>
    <property type="match status" value="1"/>
</dbReference>
<gene>
    <name evidence="10" type="primary">LOC115385604</name>
</gene>
<feature type="compositionally biased region" description="Basic and acidic residues" evidence="7">
    <location>
        <begin position="291"/>
        <end position="305"/>
    </location>
</feature>
<dbReference type="Gene3D" id="2.60.40.1260">
    <property type="entry name" value="Lamin Tail domain"/>
    <property type="match status" value="1"/>
</dbReference>
<dbReference type="InterPro" id="IPR039008">
    <property type="entry name" value="IF_rod_dom"/>
</dbReference>
<evidence type="ECO:0000256" key="2">
    <source>
        <dbReference type="ARBA" id="ARBA00023054"/>
    </source>
</evidence>
<organism evidence="10 11">
    <name type="scientific">Salarias fasciatus</name>
    <name type="common">Jewelled blenny</name>
    <name type="synonym">Blennius fasciatus</name>
    <dbReference type="NCBI Taxonomy" id="181472"/>
    <lineage>
        <taxon>Eukaryota</taxon>
        <taxon>Metazoa</taxon>
        <taxon>Chordata</taxon>
        <taxon>Craniata</taxon>
        <taxon>Vertebrata</taxon>
        <taxon>Euteleostomi</taxon>
        <taxon>Actinopterygii</taxon>
        <taxon>Neopterygii</taxon>
        <taxon>Teleostei</taxon>
        <taxon>Neoteleostei</taxon>
        <taxon>Acanthomorphata</taxon>
        <taxon>Ovalentaria</taxon>
        <taxon>Blenniimorphae</taxon>
        <taxon>Blenniiformes</taxon>
        <taxon>Blennioidei</taxon>
        <taxon>Blenniidae</taxon>
        <taxon>Salariinae</taxon>
        <taxon>Salarias</taxon>
    </lineage>
</organism>
<feature type="domain" description="LTD" evidence="8">
    <location>
        <begin position="430"/>
        <end position="572"/>
    </location>
</feature>
<comment type="similarity">
    <text evidence="5">Belongs to the intermediate filament family.</text>
</comment>
<dbReference type="Ensembl" id="ENSSFAT00005005520.1">
    <property type="protein sequence ID" value="ENSSFAP00005005220.1"/>
    <property type="gene ID" value="ENSSFAG00005001863.1"/>
</dbReference>
<dbReference type="Pfam" id="PF00932">
    <property type="entry name" value="LTD"/>
    <property type="match status" value="1"/>
</dbReference>
<dbReference type="GO" id="GO:0051664">
    <property type="term" value="P:nuclear pore localization"/>
    <property type="evidence" value="ECO:0007669"/>
    <property type="project" value="TreeGrafter"/>
</dbReference>
<dbReference type="GO" id="GO:0006998">
    <property type="term" value="P:nuclear envelope organization"/>
    <property type="evidence" value="ECO:0007669"/>
    <property type="project" value="TreeGrafter"/>
</dbReference>
<feature type="region of interest" description="Disordered" evidence="7">
    <location>
        <begin position="285"/>
        <end position="305"/>
    </location>
</feature>
<dbReference type="Gene3D" id="1.20.5.170">
    <property type="match status" value="1"/>
</dbReference>
<feature type="domain" description="IF rod" evidence="9">
    <location>
        <begin position="41"/>
        <end position="400"/>
    </location>
</feature>
<reference evidence="10" key="1">
    <citation type="submission" date="2025-08" db="UniProtKB">
        <authorList>
            <consortium name="Ensembl"/>
        </authorList>
    </citation>
    <scope>IDENTIFICATION</scope>
</reference>
<feature type="coiled-coil region" evidence="6">
    <location>
        <begin position="172"/>
        <end position="206"/>
    </location>
</feature>
<dbReference type="PROSITE" id="PS51841">
    <property type="entry name" value="LTD"/>
    <property type="match status" value="1"/>
</dbReference>
<dbReference type="InParanoid" id="A0A672FKI4"/>
<dbReference type="GO" id="GO:0090435">
    <property type="term" value="P:protein localization to nuclear envelope"/>
    <property type="evidence" value="ECO:0007669"/>
    <property type="project" value="TreeGrafter"/>
</dbReference>
<dbReference type="GO" id="GO:0005652">
    <property type="term" value="C:nuclear lamina"/>
    <property type="evidence" value="ECO:0007669"/>
    <property type="project" value="UniProtKB-SubCell"/>
</dbReference>
<dbReference type="AlphaFoldDB" id="A0A672FKI4"/>
<dbReference type="GO" id="GO:0007097">
    <property type="term" value="P:nuclear migration"/>
    <property type="evidence" value="ECO:0007669"/>
    <property type="project" value="TreeGrafter"/>
</dbReference>
<feature type="coiled-coil region" evidence="6">
    <location>
        <begin position="255"/>
        <end position="282"/>
    </location>
</feature>
<keyword evidence="1 5" id="KW-0403">Intermediate filament</keyword>
<dbReference type="PANTHER" id="PTHR45721:SF2">
    <property type="entry name" value="LAMIN-B2"/>
    <property type="match status" value="1"/>
</dbReference>
<dbReference type="SUPFAM" id="SSF74853">
    <property type="entry name" value="Lamin A/C globular tail domain"/>
    <property type="match status" value="1"/>
</dbReference>
<evidence type="ECO:0000256" key="1">
    <source>
        <dbReference type="ARBA" id="ARBA00022754"/>
    </source>
</evidence>
<comment type="subcellular location">
    <subcellularLocation>
        <location evidence="4">Nucleus lamina</location>
    </subcellularLocation>
</comment>
<accession>A0A672FKI4</accession>
<keyword evidence="2 6" id="KW-0175">Coiled coil</keyword>
<dbReference type="PROSITE" id="PS00226">
    <property type="entry name" value="IF_ROD_1"/>
    <property type="match status" value="1"/>
</dbReference>
<evidence type="ECO:0000313" key="11">
    <source>
        <dbReference type="Proteomes" id="UP000472267"/>
    </source>
</evidence>
<sequence>MFLSFCSRFKKKIRRFLRPLRKAPMASSTPLSPTRISRLREKQDLQQLNDRLAVYIERVRALELENGRLQVKVSEREEVTTREVSGLKSLYEAELADARRVLDETATERARLQIELGKAEAELEEASRSLKKKDGELAAAVARAGALEGRLNASEAQLATARSRGAALDSENQDLKASLAKAEDGLAVARRQLEAETLMRVDLENRCQSLGEELQFRQSVFDQELLESRRAAAAAAAAAEPDSGGAGRDREPGLAQALQDLRRQHEEQVAVYKAELETAFRARLQSARSSSRAEDRAASSARDELEDGRARARGLALQLDGLRERLAAAEGRARELEAGLEAERGRGRRALEEREAELAALRGRMDARLAEYRDLLDVKLALDVEIGAYRKLLEGEESRLHLSPSPRAAGSARSKRRRVEAEPEEEEEEEEEEEGAESSGGVGVAPADPEGNSVTLVNRTDQDVPLGNWRLNRQVDGGDQISYRFSPKFVLAAGRSVTVWSADSGSAHRPPSDLLWKSQGSWGTGSDVVTTLIDGDGQVQAPPPSSSLIASSDSAPFFFFLQEVSRRRTVSQEEEEAEQEVQMVTPPPFSLLLSSLLLLLLLLFIDARVSQQEAPASRDCAVM</sequence>
<keyword evidence="3" id="KW-0449">Lipoprotein</keyword>
<evidence type="ECO:0000256" key="4">
    <source>
        <dbReference type="ARBA" id="ARBA00024186"/>
    </source>
</evidence>
<proteinExistence type="inferred from homology"/>
<keyword evidence="3" id="KW-0636">Prenylation</keyword>
<dbReference type="PANTHER" id="PTHR45721">
    <property type="entry name" value="LAMIN DM0-RELATED"/>
    <property type="match status" value="1"/>
</dbReference>
<keyword evidence="11" id="KW-1185">Reference proteome</keyword>
<evidence type="ECO:0000313" key="10">
    <source>
        <dbReference type="Ensembl" id="ENSSFAP00005005220.1"/>
    </source>
</evidence>